<proteinExistence type="predicted"/>
<keyword evidence="1" id="KW-0732">Signal</keyword>
<name>A0ABP5G3N7_9ACTN</name>
<protein>
    <submittedName>
        <fullName evidence="2">Substrate-binding domain-containing protein</fullName>
    </submittedName>
</protein>
<dbReference type="RefSeq" id="WP_344667677.1">
    <property type="nucleotide sequence ID" value="NZ_BAAAQN010000027.1"/>
</dbReference>
<sequence>MTRKRNLIAAVAMGLLTAAISVSAATADPSGAPSPRPLNGVGSDTVQGVENALANSITDSSGKKVLGSWDATGSATITTVPGTAACTITRPNGSNAGRTALETSLQANDGCVQYARSSKLDLTTAAPVPLTYVPFAIDAVTYAITSNSNLPRQFALTDIQAIYHCDANYVGTGPNYAIKVLLPQAGSGTRSFWESVVGIQDSDVVAGHYPCISDTANGAPIEEHDGRVLDANSIAPFSIAQYIAQSSNTITDHRGRAVLGTIDGLTPVVENNGFGITREVYNVIPSSKVGDPSYSSVFVGPTSKVCTSQTIINQYGFATDPNCGSTSSHT</sequence>
<organism evidence="2 3">
    <name type="scientific">Catenulispora yoronensis</name>
    <dbReference type="NCBI Taxonomy" id="450799"/>
    <lineage>
        <taxon>Bacteria</taxon>
        <taxon>Bacillati</taxon>
        <taxon>Actinomycetota</taxon>
        <taxon>Actinomycetes</taxon>
        <taxon>Catenulisporales</taxon>
        <taxon>Catenulisporaceae</taxon>
        <taxon>Catenulispora</taxon>
    </lineage>
</organism>
<evidence type="ECO:0000313" key="3">
    <source>
        <dbReference type="Proteomes" id="UP001500751"/>
    </source>
</evidence>
<evidence type="ECO:0000256" key="1">
    <source>
        <dbReference type="SAM" id="SignalP"/>
    </source>
</evidence>
<dbReference type="Gene3D" id="3.40.190.10">
    <property type="entry name" value="Periplasmic binding protein-like II"/>
    <property type="match status" value="2"/>
</dbReference>
<dbReference type="SUPFAM" id="SSF53850">
    <property type="entry name" value="Periplasmic binding protein-like II"/>
    <property type="match status" value="1"/>
</dbReference>
<keyword evidence="3" id="KW-1185">Reference proteome</keyword>
<gene>
    <name evidence="2" type="ORF">GCM10009839_45740</name>
</gene>
<accession>A0ABP5G3N7</accession>
<dbReference type="EMBL" id="BAAAQN010000027">
    <property type="protein sequence ID" value="GAA2038889.1"/>
    <property type="molecule type" value="Genomic_DNA"/>
</dbReference>
<feature type="signal peptide" evidence="1">
    <location>
        <begin position="1"/>
        <end position="24"/>
    </location>
</feature>
<reference evidence="3" key="1">
    <citation type="journal article" date="2019" name="Int. J. Syst. Evol. Microbiol.">
        <title>The Global Catalogue of Microorganisms (GCM) 10K type strain sequencing project: providing services to taxonomists for standard genome sequencing and annotation.</title>
        <authorList>
            <consortium name="The Broad Institute Genomics Platform"/>
            <consortium name="The Broad Institute Genome Sequencing Center for Infectious Disease"/>
            <person name="Wu L."/>
            <person name="Ma J."/>
        </authorList>
    </citation>
    <scope>NUCLEOTIDE SEQUENCE [LARGE SCALE GENOMIC DNA]</scope>
    <source>
        <strain evidence="3">JCM 16014</strain>
    </source>
</reference>
<evidence type="ECO:0000313" key="2">
    <source>
        <dbReference type="EMBL" id="GAA2038889.1"/>
    </source>
</evidence>
<comment type="caution">
    <text evidence="2">The sequence shown here is derived from an EMBL/GenBank/DDBJ whole genome shotgun (WGS) entry which is preliminary data.</text>
</comment>
<dbReference type="Proteomes" id="UP001500751">
    <property type="component" value="Unassembled WGS sequence"/>
</dbReference>
<feature type="chain" id="PRO_5045353119" evidence="1">
    <location>
        <begin position="25"/>
        <end position="330"/>
    </location>
</feature>